<evidence type="ECO:0000256" key="2">
    <source>
        <dbReference type="ARBA" id="ARBA00022980"/>
    </source>
</evidence>
<evidence type="ECO:0008006" key="8">
    <source>
        <dbReference type="Google" id="ProtNLM"/>
    </source>
</evidence>
<dbReference type="PANTHER" id="PTHR13501:SF10">
    <property type="entry name" value="LARGE RIBOSOMAL SUBUNIT PROTEIN UL22M"/>
    <property type="match status" value="1"/>
</dbReference>
<evidence type="ECO:0000256" key="3">
    <source>
        <dbReference type="ARBA" id="ARBA00023274"/>
    </source>
</evidence>
<dbReference type="Gene3D" id="3.90.470.10">
    <property type="entry name" value="Ribosomal protein L22/L17"/>
    <property type="match status" value="1"/>
</dbReference>
<reference evidence="6 7" key="1">
    <citation type="submission" date="2017-10" db="EMBL/GenBank/DDBJ databases">
        <title>Comparative genomics in systemic dimorphic fungi from Ajellomycetaceae.</title>
        <authorList>
            <person name="Munoz J.F."/>
            <person name="Mcewen J.G."/>
            <person name="Clay O.K."/>
            <person name="Cuomo C.A."/>
        </authorList>
    </citation>
    <scope>NUCLEOTIDE SEQUENCE [LARGE SCALE GENOMIC DNA]</scope>
    <source>
        <strain evidence="6 7">UAMH5409</strain>
    </source>
</reference>
<feature type="compositionally biased region" description="Low complexity" evidence="5">
    <location>
        <begin position="46"/>
        <end position="70"/>
    </location>
</feature>
<evidence type="ECO:0000256" key="1">
    <source>
        <dbReference type="ARBA" id="ARBA00009451"/>
    </source>
</evidence>
<dbReference type="Pfam" id="PF00237">
    <property type="entry name" value="Ribosomal_L22"/>
    <property type="match status" value="1"/>
</dbReference>
<keyword evidence="2 4" id="KW-0689">Ribosomal protein</keyword>
<name>A0A2B7WXX8_9EURO</name>
<comment type="similarity">
    <text evidence="1 4">Belongs to the universal ribosomal protein uL22 family.</text>
</comment>
<dbReference type="GO" id="GO:0003735">
    <property type="term" value="F:structural constituent of ribosome"/>
    <property type="evidence" value="ECO:0007669"/>
    <property type="project" value="InterPro"/>
</dbReference>
<dbReference type="SUPFAM" id="SSF54843">
    <property type="entry name" value="Ribosomal protein L22"/>
    <property type="match status" value="1"/>
</dbReference>
<feature type="region of interest" description="Disordered" evidence="5">
    <location>
        <begin position="46"/>
        <end position="149"/>
    </location>
</feature>
<dbReference type="AlphaFoldDB" id="A0A2B7WXX8"/>
<dbReference type="PANTHER" id="PTHR13501">
    <property type="entry name" value="CHLOROPLAST 50S RIBOSOMAL PROTEIN L22-RELATED"/>
    <property type="match status" value="1"/>
</dbReference>
<organism evidence="6 7">
    <name type="scientific">Helicocarpus griseus UAMH5409</name>
    <dbReference type="NCBI Taxonomy" id="1447875"/>
    <lineage>
        <taxon>Eukaryota</taxon>
        <taxon>Fungi</taxon>
        <taxon>Dikarya</taxon>
        <taxon>Ascomycota</taxon>
        <taxon>Pezizomycotina</taxon>
        <taxon>Eurotiomycetes</taxon>
        <taxon>Eurotiomycetidae</taxon>
        <taxon>Onygenales</taxon>
        <taxon>Ajellomycetaceae</taxon>
        <taxon>Helicocarpus</taxon>
    </lineage>
</organism>
<evidence type="ECO:0000313" key="7">
    <source>
        <dbReference type="Proteomes" id="UP000223968"/>
    </source>
</evidence>
<evidence type="ECO:0000313" key="6">
    <source>
        <dbReference type="EMBL" id="PGH01535.1"/>
    </source>
</evidence>
<evidence type="ECO:0000256" key="4">
    <source>
        <dbReference type="RuleBase" id="RU004005"/>
    </source>
</evidence>
<dbReference type="EMBL" id="PDNB01000170">
    <property type="protein sequence ID" value="PGH01535.1"/>
    <property type="molecule type" value="Genomic_DNA"/>
</dbReference>
<dbReference type="FunFam" id="3.90.470.10:FF:000017">
    <property type="entry name" value="54S ribosomal protein L22, mitochondrial"/>
    <property type="match status" value="1"/>
</dbReference>
<sequence>MAAACAAFTSRQLSRAAGPRLPTTTTTTTTAASLYLSRRTFTTTSLLRATPSLSKSLPSPSTTTSTTTSKPKNDHLKVNQSAAPKINRGSLAPGSIFAEDDEIVPSPIISPDGRKPQRRPTKETTDDDAAADSAPTSNPPLSERDLGNVERALVPFPNRRARWERKMVIRAIRKRGRLTRREEIARTERESLAKSHFFKTSVKKLMMVARQIAGKNIDDAILQMRFSPKKVAKDVREHLEHARNEAIVVHGMGLGRDKVDAETAAAVEDQGVTAAPSKASPLTITLKDGTKKTITDRSAIYIAQAWVGRGTFGRDLDHRARGAINLLKLPHTSLTVVLKEEKSRIREWEERKAKEERKRRSRLWVPLMDRKIYGQRQWYSW</sequence>
<comment type="caution">
    <text evidence="6">The sequence shown here is derived from an EMBL/GenBank/DDBJ whole genome shotgun (WGS) entry which is preliminary data.</text>
</comment>
<evidence type="ECO:0000256" key="5">
    <source>
        <dbReference type="SAM" id="MobiDB-lite"/>
    </source>
</evidence>
<dbReference type="GO" id="GO:0006412">
    <property type="term" value="P:translation"/>
    <property type="evidence" value="ECO:0007669"/>
    <property type="project" value="InterPro"/>
</dbReference>
<dbReference type="OrthoDB" id="416470at2759"/>
<keyword evidence="3 4" id="KW-0687">Ribonucleoprotein</keyword>
<proteinExistence type="inferred from homology"/>
<keyword evidence="7" id="KW-1185">Reference proteome</keyword>
<dbReference type="InterPro" id="IPR001063">
    <property type="entry name" value="Ribosomal_uL22"/>
</dbReference>
<gene>
    <name evidence="6" type="ORF">AJ79_07882</name>
</gene>
<protein>
    <recommendedName>
        <fullName evidence="8">Ribosomal protein L22</fullName>
    </recommendedName>
</protein>
<dbReference type="GO" id="GO:0015934">
    <property type="term" value="C:large ribosomal subunit"/>
    <property type="evidence" value="ECO:0007669"/>
    <property type="project" value="InterPro"/>
</dbReference>
<dbReference type="STRING" id="1447875.A0A2B7WXX8"/>
<feature type="compositionally biased region" description="Low complexity" evidence="5">
    <location>
        <begin position="131"/>
        <end position="140"/>
    </location>
</feature>
<dbReference type="Proteomes" id="UP000223968">
    <property type="component" value="Unassembled WGS sequence"/>
</dbReference>
<dbReference type="InterPro" id="IPR047867">
    <property type="entry name" value="Ribosomal_uL22_bac/org-type"/>
</dbReference>
<feature type="compositionally biased region" description="Basic and acidic residues" evidence="5">
    <location>
        <begin position="112"/>
        <end position="124"/>
    </location>
</feature>
<dbReference type="InterPro" id="IPR036394">
    <property type="entry name" value="Ribosomal_uL22_sf"/>
</dbReference>
<accession>A0A2B7WXX8</accession>